<protein>
    <recommendedName>
        <fullName evidence="1">BTB domain-containing protein</fullName>
    </recommendedName>
</protein>
<dbReference type="Proteomes" id="UP000708208">
    <property type="component" value="Unassembled WGS sequence"/>
</dbReference>
<evidence type="ECO:0000259" key="1">
    <source>
        <dbReference type="PROSITE" id="PS50097"/>
    </source>
</evidence>
<dbReference type="AlphaFoldDB" id="A0A8J2J9M5"/>
<comment type="caution">
    <text evidence="2">The sequence shown here is derived from an EMBL/GenBank/DDBJ whole genome shotgun (WGS) entry which is preliminary data.</text>
</comment>
<evidence type="ECO:0000313" key="3">
    <source>
        <dbReference type="Proteomes" id="UP000708208"/>
    </source>
</evidence>
<dbReference type="CDD" id="cd18186">
    <property type="entry name" value="BTB_POZ_ZBTB_KLHL-like"/>
    <property type="match status" value="1"/>
</dbReference>
<name>A0A8J2J9M5_9HEXA</name>
<proteinExistence type="predicted"/>
<sequence length="451" mass="51700">MKISCESVRYEIDVMYKSISENKTHCCSEVLSATSEISNVSEIIEERVNFVWKINKWSSIGSNKTSIFQPCCSPHLTTTGSGHYPSEWFFELRSTSGYLSLVLCKCEIGNNVCKNTILTQSHNSYLQPIKCQFKIVDQDGNPLLEADGAPPSYYVEELSLQNRVWHMENDQNLRSTSPDVSEHSHWLNFTNLEELFENRNGYICNNAINFEINFKIPYFHVSGENKSLRQVFYGKCQEALDKLKVINQELLVDNVAGMFLSVENSDFSINSEDLSFPVHKHIILSRCRKLYNVLTSRVADKYAQLRQHTDPILTTSALVSEVDPCVLKSLIEFIYKGSFSACKGLNNLIQLLKESKYYGLQTLKDLCFLEIIGHVVVANVASIILLAESYGAHESIKSYLYAFCQEHQKELNGKSLLKRWEHDKFRKMFYKHISSVKTKHQKNATICTRIK</sequence>
<gene>
    <name evidence="2" type="ORF">AFUS01_LOCUS5669</name>
</gene>
<keyword evidence="3" id="KW-1185">Reference proteome</keyword>
<dbReference type="EMBL" id="CAJVCH010036217">
    <property type="protein sequence ID" value="CAG7716140.1"/>
    <property type="molecule type" value="Genomic_DNA"/>
</dbReference>
<reference evidence="2" key="1">
    <citation type="submission" date="2021-06" db="EMBL/GenBank/DDBJ databases">
        <authorList>
            <person name="Hodson N. C."/>
            <person name="Mongue J. A."/>
            <person name="Jaron S. K."/>
        </authorList>
    </citation>
    <scope>NUCLEOTIDE SEQUENCE</scope>
</reference>
<organism evidence="2 3">
    <name type="scientific">Allacma fusca</name>
    <dbReference type="NCBI Taxonomy" id="39272"/>
    <lineage>
        <taxon>Eukaryota</taxon>
        <taxon>Metazoa</taxon>
        <taxon>Ecdysozoa</taxon>
        <taxon>Arthropoda</taxon>
        <taxon>Hexapoda</taxon>
        <taxon>Collembola</taxon>
        <taxon>Symphypleona</taxon>
        <taxon>Sminthuridae</taxon>
        <taxon>Allacma</taxon>
    </lineage>
</organism>
<dbReference type="OrthoDB" id="6359816at2759"/>
<dbReference type="InterPro" id="IPR000210">
    <property type="entry name" value="BTB/POZ_dom"/>
</dbReference>
<evidence type="ECO:0000313" key="2">
    <source>
        <dbReference type="EMBL" id="CAG7716140.1"/>
    </source>
</evidence>
<feature type="domain" description="BTB" evidence="1">
    <location>
        <begin position="265"/>
        <end position="343"/>
    </location>
</feature>
<dbReference type="SMART" id="SM00225">
    <property type="entry name" value="BTB"/>
    <property type="match status" value="1"/>
</dbReference>
<dbReference type="PANTHER" id="PTHR24413">
    <property type="entry name" value="SPECKLE-TYPE POZ PROTEIN"/>
    <property type="match status" value="1"/>
</dbReference>
<accession>A0A8J2J9M5</accession>
<dbReference type="PROSITE" id="PS50097">
    <property type="entry name" value="BTB"/>
    <property type="match status" value="1"/>
</dbReference>
<dbReference type="Pfam" id="PF00651">
    <property type="entry name" value="BTB"/>
    <property type="match status" value="1"/>
</dbReference>